<dbReference type="RefSeq" id="WP_348704532.1">
    <property type="nucleotide sequence ID" value="NZ_CAXIYA010000022.1"/>
</dbReference>
<gene>
    <name evidence="2" type="ORF">T190115A13A_30310</name>
</gene>
<evidence type="ECO:0000313" key="2">
    <source>
        <dbReference type="EMBL" id="CAL2107464.1"/>
    </source>
</evidence>
<name>A0ABM9PNZ8_9FLAO</name>
<sequence>MDKDIENSIEFLNNKTKGKHGFDLPENYLDDFEQEMTLTALGAHKTNPYTTPKAYFETIDDTILEKVKNNKTKVVSIKRNVYKLLSSMAAASILLFVAITYFNNSDEIINFDTITTADMESWYENGYIDAGNDLDLAINFDDLKFDEETLTTINTDNEQLEDYLHTIDGEVLFNEIQ</sequence>
<keyword evidence="1" id="KW-1133">Transmembrane helix</keyword>
<dbReference type="EMBL" id="CAXJRC010000033">
    <property type="protein sequence ID" value="CAL2107464.1"/>
    <property type="molecule type" value="Genomic_DNA"/>
</dbReference>
<feature type="transmembrane region" description="Helical" evidence="1">
    <location>
        <begin position="81"/>
        <end position="102"/>
    </location>
</feature>
<proteinExistence type="predicted"/>
<evidence type="ECO:0000313" key="3">
    <source>
        <dbReference type="Proteomes" id="UP001497602"/>
    </source>
</evidence>
<keyword evidence="3" id="KW-1185">Reference proteome</keyword>
<evidence type="ECO:0000256" key="1">
    <source>
        <dbReference type="SAM" id="Phobius"/>
    </source>
</evidence>
<accession>A0ABM9PNZ8</accession>
<comment type="caution">
    <text evidence="2">The sequence shown here is derived from an EMBL/GenBank/DDBJ whole genome shotgun (WGS) entry which is preliminary data.</text>
</comment>
<reference evidence="2 3" key="1">
    <citation type="submission" date="2024-05" db="EMBL/GenBank/DDBJ databases">
        <authorList>
            <person name="Duchaud E."/>
        </authorList>
    </citation>
    <scope>NUCLEOTIDE SEQUENCE [LARGE SCALE GENOMIC DNA]</scope>
    <source>
        <strain evidence="2">Ena-SAMPLE-TAB-13-05-2024-13:56:06:370-140305</strain>
    </source>
</reference>
<keyword evidence="1" id="KW-0472">Membrane</keyword>
<protein>
    <submittedName>
        <fullName evidence="2">Uncharacterized protein</fullName>
    </submittedName>
</protein>
<dbReference type="Proteomes" id="UP001497602">
    <property type="component" value="Unassembled WGS sequence"/>
</dbReference>
<organism evidence="2 3">
    <name type="scientific">Tenacibaculum vairaonense</name>
    <dbReference type="NCBI Taxonomy" id="3137860"/>
    <lineage>
        <taxon>Bacteria</taxon>
        <taxon>Pseudomonadati</taxon>
        <taxon>Bacteroidota</taxon>
        <taxon>Flavobacteriia</taxon>
        <taxon>Flavobacteriales</taxon>
        <taxon>Flavobacteriaceae</taxon>
        <taxon>Tenacibaculum</taxon>
    </lineage>
</organism>
<keyword evidence="1" id="KW-0812">Transmembrane</keyword>